<reference evidence="1" key="1">
    <citation type="journal article" date="2023" name="Insect Mol. Biol.">
        <title>Genome sequencing provides insights into the evolution of gene families encoding plant cell wall-degrading enzymes in longhorned beetles.</title>
        <authorList>
            <person name="Shin N.R."/>
            <person name="Okamura Y."/>
            <person name="Kirsch R."/>
            <person name="Pauchet Y."/>
        </authorList>
    </citation>
    <scope>NUCLEOTIDE SEQUENCE</scope>
    <source>
        <strain evidence="1">AMC_N1</strain>
    </source>
</reference>
<dbReference type="Proteomes" id="UP001162162">
    <property type="component" value="Unassembled WGS sequence"/>
</dbReference>
<name>A0AAV8XLC9_9CUCU</name>
<evidence type="ECO:0000313" key="2">
    <source>
        <dbReference type="Proteomes" id="UP001162162"/>
    </source>
</evidence>
<evidence type="ECO:0000313" key="1">
    <source>
        <dbReference type="EMBL" id="KAJ8939693.1"/>
    </source>
</evidence>
<accession>A0AAV8XLC9</accession>
<sequence>MRLAMLSPDLATPRRRDLEGGSSIEDFYKKLSCTPPEPYLVTPEIVTMKNNIVRDKSIVVMQEQLNECTLKDIPKDADRRFECSYRLTHDFVKLEVPRYVGSGRISARNIELDGQILKAVEQNPRASVPRIANWKGYLKRIITPKGSICGENLLGLFIDIQVQGRLLCISKIVVTRVHVYSGSPLESSFCSSLCSWPSHRVRSAFEETIRW</sequence>
<dbReference type="EMBL" id="JAPWTK010000473">
    <property type="protein sequence ID" value="KAJ8939693.1"/>
    <property type="molecule type" value="Genomic_DNA"/>
</dbReference>
<dbReference type="AlphaFoldDB" id="A0AAV8XLC9"/>
<comment type="caution">
    <text evidence="1">The sequence shown here is derived from an EMBL/GenBank/DDBJ whole genome shotgun (WGS) entry which is preliminary data.</text>
</comment>
<organism evidence="1 2">
    <name type="scientific">Aromia moschata</name>
    <dbReference type="NCBI Taxonomy" id="1265417"/>
    <lineage>
        <taxon>Eukaryota</taxon>
        <taxon>Metazoa</taxon>
        <taxon>Ecdysozoa</taxon>
        <taxon>Arthropoda</taxon>
        <taxon>Hexapoda</taxon>
        <taxon>Insecta</taxon>
        <taxon>Pterygota</taxon>
        <taxon>Neoptera</taxon>
        <taxon>Endopterygota</taxon>
        <taxon>Coleoptera</taxon>
        <taxon>Polyphaga</taxon>
        <taxon>Cucujiformia</taxon>
        <taxon>Chrysomeloidea</taxon>
        <taxon>Cerambycidae</taxon>
        <taxon>Cerambycinae</taxon>
        <taxon>Callichromatini</taxon>
        <taxon>Aromia</taxon>
    </lineage>
</organism>
<protein>
    <submittedName>
        <fullName evidence="1">Uncharacterized protein</fullName>
    </submittedName>
</protein>
<keyword evidence="2" id="KW-1185">Reference proteome</keyword>
<proteinExistence type="predicted"/>
<gene>
    <name evidence="1" type="ORF">NQ318_011740</name>
</gene>